<evidence type="ECO:0000256" key="9">
    <source>
        <dbReference type="ARBA" id="ARBA00023135"/>
    </source>
</evidence>
<dbReference type="GO" id="GO:0005783">
    <property type="term" value="C:endoplasmic reticulum"/>
    <property type="evidence" value="ECO:0007669"/>
    <property type="project" value="UniProtKB-SubCell"/>
</dbReference>
<evidence type="ECO:0000256" key="4">
    <source>
        <dbReference type="ARBA" id="ARBA00018350"/>
    </source>
</evidence>
<dbReference type="GO" id="GO:0006614">
    <property type="term" value="P:SRP-dependent cotranslational protein targeting to membrane"/>
    <property type="evidence" value="ECO:0007669"/>
    <property type="project" value="InterPro"/>
</dbReference>
<dbReference type="AlphaFoldDB" id="A0A4C1YPK4"/>
<dbReference type="FunFam" id="1.25.40.10:FF:000062">
    <property type="entry name" value="Signal recognition particle subunit SRP72"/>
    <property type="match status" value="1"/>
</dbReference>
<dbReference type="InterPro" id="IPR011990">
    <property type="entry name" value="TPR-like_helical_dom_sf"/>
</dbReference>
<keyword evidence="8" id="KW-0256">Endoplasmic reticulum</keyword>
<keyword evidence="7" id="KW-0802">TPR repeat</keyword>
<dbReference type="PANTHER" id="PTHR14094">
    <property type="entry name" value="SIGNAL RECOGNITION PARTICLE 72"/>
    <property type="match status" value="1"/>
</dbReference>
<keyword evidence="10" id="KW-0687">Ribonucleoprotein</keyword>
<comment type="subcellular location">
    <subcellularLocation>
        <location evidence="2">Cytoplasm</location>
    </subcellularLocation>
    <subcellularLocation>
        <location evidence="1">Endoplasmic reticulum</location>
    </subcellularLocation>
</comment>
<protein>
    <recommendedName>
        <fullName evidence="4">Signal recognition particle subunit SRP72</fullName>
    </recommendedName>
</protein>
<dbReference type="PANTHER" id="PTHR14094:SF9">
    <property type="entry name" value="SIGNAL RECOGNITION PARTICLE SUBUNIT SRP72"/>
    <property type="match status" value="1"/>
</dbReference>
<dbReference type="OrthoDB" id="5421607at2759"/>
<sequence>MANKDNNLVQAYIELNKFCQNGDYDRALKASVLQIAPNEQKAFHCKVVCFIQLHNFKEALSILCNPKNASLANDLYFEKAYVQYRLNCPKDALQTVDNAPELTPVLKELRAQILYRLEQYQECYSLYRDIVKNTTDEYEDERKANMAAVVSNMAALNPFDENTYELTYNAGSTLAMKGKYGDALPVLKRAEQKCSESVIDDGGTEEEAKEEAAIIR</sequence>
<evidence type="ECO:0000256" key="7">
    <source>
        <dbReference type="ARBA" id="ARBA00022803"/>
    </source>
</evidence>
<evidence type="ECO:0000256" key="3">
    <source>
        <dbReference type="ARBA" id="ARBA00007676"/>
    </source>
</evidence>
<gene>
    <name evidence="12" type="primary">SRP72</name>
    <name evidence="12" type="ORF">EVAR_50140_1</name>
</gene>
<dbReference type="SUPFAM" id="SSF48452">
    <property type="entry name" value="TPR-like"/>
    <property type="match status" value="1"/>
</dbReference>
<evidence type="ECO:0000256" key="5">
    <source>
        <dbReference type="ARBA" id="ARBA00022490"/>
    </source>
</evidence>
<name>A0A4C1YPK4_EUMVA</name>
<evidence type="ECO:0000313" key="13">
    <source>
        <dbReference type="Proteomes" id="UP000299102"/>
    </source>
</evidence>
<proteinExistence type="inferred from homology"/>
<dbReference type="EMBL" id="BGZK01001360">
    <property type="protein sequence ID" value="GBP78196.1"/>
    <property type="molecule type" value="Genomic_DNA"/>
</dbReference>
<keyword evidence="9" id="KW-0733">Signal recognition particle</keyword>
<keyword evidence="6" id="KW-0677">Repeat</keyword>
<comment type="caution">
    <text evidence="12">The sequence shown here is derived from an EMBL/GenBank/DDBJ whole genome shotgun (WGS) entry which is preliminary data.</text>
</comment>
<feature type="region of interest" description="Disordered" evidence="11">
    <location>
        <begin position="197"/>
        <end position="216"/>
    </location>
</feature>
<dbReference type="GO" id="GO:0008312">
    <property type="term" value="F:7S RNA binding"/>
    <property type="evidence" value="ECO:0007669"/>
    <property type="project" value="TreeGrafter"/>
</dbReference>
<keyword evidence="13" id="KW-1185">Reference proteome</keyword>
<dbReference type="STRING" id="151549.A0A4C1YPK4"/>
<dbReference type="Proteomes" id="UP000299102">
    <property type="component" value="Unassembled WGS sequence"/>
</dbReference>
<evidence type="ECO:0000256" key="11">
    <source>
        <dbReference type="SAM" id="MobiDB-lite"/>
    </source>
</evidence>
<dbReference type="InterPro" id="IPR026270">
    <property type="entry name" value="SRP72"/>
</dbReference>
<dbReference type="GO" id="GO:0043022">
    <property type="term" value="F:ribosome binding"/>
    <property type="evidence" value="ECO:0007669"/>
    <property type="project" value="TreeGrafter"/>
</dbReference>
<reference evidence="12 13" key="1">
    <citation type="journal article" date="2019" name="Commun. Biol.">
        <title>The bagworm genome reveals a unique fibroin gene that provides high tensile strength.</title>
        <authorList>
            <person name="Kono N."/>
            <person name="Nakamura H."/>
            <person name="Ohtoshi R."/>
            <person name="Tomita M."/>
            <person name="Numata K."/>
            <person name="Arakawa K."/>
        </authorList>
    </citation>
    <scope>NUCLEOTIDE SEQUENCE [LARGE SCALE GENOMIC DNA]</scope>
</reference>
<evidence type="ECO:0000256" key="8">
    <source>
        <dbReference type="ARBA" id="ARBA00022824"/>
    </source>
</evidence>
<feature type="compositionally biased region" description="Acidic residues" evidence="11">
    <location>
        <begin position="198"/>
        <end position="209"/>
    </location>
</feature>
<evidence type="ECO:0000313" key="12">
    <source>
        <dbReference type="EMBL" id="GBP78196.1"/>
    </source>
</evidence>
<accession>A0A4C1YPK4</accession>
<evidence type="ECO:0000256" key="2">
    <source>
        <dbReference type="ARBA" id="ARBA00004496"/>
    </source>
</evidence>
<keyword evidence="5" id="KW-0963">Cytoplasm</keyword>
<evidence type="ECO:0000256" key="10">
    <source>
        <dbReference type="ARBA" id="ARBA00023274"/>
    </source>
</evidence>
<organism evidence="12 13">
    <name type="scientific">Eumeta variegata</name>
    <name type="common">Bagworm moth</name>
    <name type="synonym">Eumeta japonica</name>
    <dbReference type="NCBI Taxonomy" id="151549"/>
    <lineage>
        <taxon>Eukaryota</taxon>
        <taxon>Metazoa</taxon>
        <taxon>Ecdysozoa</taxon>
        <taxon>Arthropoda</taxon>
        <taxon>Hexapoda</taxon>
        <taxon>Insecta</taxon>
        <taxon>Pterygota</taxon>
        <taxon>Neoptera</taxon>
        <taxon>Endopterygota</taxon>
        <taxon>Lepidoptera</taxon>
        <taxon>Glossata</taxon>
        <taxon>Ditrysia</taxon>
        <taxon>Tineoidea</taxon>
        <taxon>Psychidae</taxon>
        <taxon>Oiketicinae</taxon>
        <taxon>Eumeta</taxon>
    </lineage>
</organism>
<dbReference type="InterPro" id="IPR031545">
    <property type="entry name" value="SRP72_TPR-like"/>
</dbReference>
<evidence type="ECO:0000256" key="6">
    <source>
        <dbReference type="ARBA" id="ARBA00022737"/>
    </source>
</evidence>
<comment type="similarity">
    <text evidence="3">Belongs to the SRP72 family.</text>
</comment>
<evidence type="ECO:0000256" key="1">
    <source>
        <dbReference type="ARBA" id="ARBA00004240"/>
    </source>
</evidence>
<dbReference type="GO" id="GO:0005786">
    <property type="term" value="C:signal recognition particle, endoplasmic reticulum targeting"/>
    <property type="evidence" value="ECO:0007669"/>
    <property type="project" value="UniProtKB-KW"/>
</dbReference>
<dbReference type="Pfam" id="PF17004">
    <property type="entry name" value="SRP_TPR_like"/>
    <property type="match status" value="1"/>
</dbReference>
<dbReference type="Gene3D" id="1.25.40.10">
    <property type="entry name" value="Tetratricopeptide repeat domain"/>
    <property type="match status" value="1"/>
</dbReference>